<evidence type="ECO:0000256" key="4">
    <source>
        <dbReference type="ARBA" id="ARBA00022741"/>
    </source>
</evidence>
<dbReference type="InterPro" id="IPR018934">
    <property type="entry name" value="RIO_dom"/>
</dbReference>
<dbReference type="VEuPathDB" id="FungiDB:CCM_01987"/>
<keyword evidence="6" id="KW-0067">ATP-binding</keyword>
<keyword evidence="5 10" id="KW-0418">Kinase</keyword>
<dbReference type="Pfam" id="PF01163">
    <property type="entry name" value="RIO1"/>
    <property type="match status" value="1"/>
</dbReference>
<keyword evidence="2" id="KW-0723">Serine/threonine-protein kinase</keyword>
<dbReference type="InterPro" id="IPR011009">
    <property type="entry name" value="Kinase-like_dom_sf"/>
</dbReference>
<proteinExistence type="predicted"/>
<evidence type="ECO:0000256" key="2">
    <source>
        <dbReference type="ARBA" id="ARBA00022527"/>
    </source>
</evidence>
<comment type="catalytic activity">
    <reaction evidence="7">
        <text>L-threonyl-[protein] + ATP = O-phospho-L-threonyl-[protein] + ADP + H(+)</text>
        <dbReference type="Rhea" id="RHEA:46608"/>
        <dbReference type="Rhea" id="RHEA-COMP:11060"/>
        <dbReference type="Rhea" id="RHEA-COMP:11605"/>
        <dbReference type="ChEBI" id="CHEBI:15378"/>
        <dbReference type="ChEBI" id="CHEBI:30013"/>
        <dbReference type="ChEBI" id="CHEBI:30616"/>
        <dbReference type="ChEBI" id="CHEBI:61977"/>
        <dbReference type="ChEBI" id="CHEBI:456216"/>
        <dbReference type="EC" id="2.7.11.1"/>
    </reaction>
</comment>
<reference evidence="10 11" key="1">
    <citation type="journal article" date="2017" name="BMC Genomics">
        <title>Chromosome level assembly and secondary metabolite potential of the parasitic fungus Cordyceps militaris.</title>
        <authorList>
            <person name="Kramer G.J."/>
            <person name="Nodwell J.R."/>
        </authorList>
    </citation>
    <scope>NUCLEOTIDE SEQUENCE [LARGE SCALE GENOMIC DNA]</scope>
    <source>
        <strain evidence="10 11">ATCC 34164</strain>
    </source>
</reference>
<dbReference type="Gene3D" id="1.10.510.10">
    <property type="entry name" value="Transferase(Phosphotransferase) domain 1"/>
    <property type="match status" value="1"/>
</dbReference>
<evidence type="ECO:0000256" key="5">
    <source>
        <dbReference type="ARBA" id="ARBA00022777"/>
    </source>
</evidence>
<evidence type="ECO:0000259" key="9">
    <source>
        <dbReference type="Pfam" id="PF01163"/>
    </source>
</evidence>
<evidence type="ECO:0000313" key="10">
    <source>
        <dbReference type="EMBL" id="ATY60423.1"/>
    </source>
</evidence>
<gene>
    <name evidence="10" type="ORF">A9K55_006906</name>
</gene>
<accession>A0A2H4SBG8</accession>
<dbReference type="GO" id="GO:0005524">
    <property type="term" value="F:ATP binding"/>
    <property type="evidence" value="ECO:0007669"/>
    <property type="project" value="UniProtKB-KW"/>
</dbReference>
<organism evidence="10 11">
    <name type="scientific">Cordyceps militaris</name>
    <name type="common">Caterpillar fungus</name>
    <name type="synonym">Clavaria militaris</name>
    <dbReference type="NCBI Taxonomy" id="73501"/>
    <lineage>
        <taxon>Eukaryota</taxon>
        <taxon>Fungi</taxon>
        <taxon>Dikarya</taxon>
        <taxon>Ascomycota</taxon>
        <taxon>Pezizomycotina</taxon>
        <taxon>Sordariomycetes</taxon>
        <taxon>Hypocreomycetidae</taxon>
        <taxon>Hypocreales</taxon>
        <taxon>Cordycipitaceae</taxon>
        <taxon>Cordyceps</taxon>
    </lineage>
</organism>
<protein>
    <recommendedName>
        <fullName evidence="1">non-specific serine/threonine protein kinase</fullName>
        <ecNumber evidence="1">2.7.11.1</ecNumber>
    </recommendedName>
</protein>
<comment type="catalytic activity">
    <reaction evidence="8">
        <text>L-seryl-[protein] + ATP = O-phospho-L-seryl-[protein] + ADP + H(+)</text>
        <dbReference type="Rhea" id="RHEA:17989"/>
        <dbReference type="Rhea" id="RHEA-COMP:9863"/>
        <dbReference type="Rhea" id="RHEA-COMP:11604"/>
        <dbReference type="ChEBI" id="CHEBI:15378"/>
        <dbReference type="ChEBI" id="CHEBI:29999"/>
        <dbReference type="ChEBI" id="CHEBI:30616"/>
        <dbReference type="ChEBI" id="CHEBI:83421"/>
        <dbReference type="ChEBI" id="CHEBI:456216"/>
        <dbReference type="EC" id="2.7.11.1"/>
    </reaction>
</comment>
<evidence type="ECO:0000256" key="8">
    <source>
        <dbReference type="ARBA" id="ARBA00048679"/>
    </source>
</evidence>
<dbReference type="OrthoDB" id="5151580at2759"/>
<keyword evidence="3" id="KW-0808">Transferase</keyword>
<evidence type="ECO:0000256" key="3">
    <source>
        <dbReference type="ARBA" id="ARBA00022679"/>
    </source>
</evidence>
<keyword evidence="4" id="KW-0547">Nucleotide-binding</keyword>
<name>A0A2H4SBG8_CORMI</name>
<evidence type="ECO:0000256" key="6">
    <source>
        <dbReference type="ARBA" id="ARBA00022840"/>
    </source>
</evidence>
<dbReference type="VEuPathDB" id="FungiDB:A9K55_006906"/>
<evidence type="ECO:0000256" key="7">
    <source>
        <dbReference type="ARBA" id="ARBA00047899"/>
    </source>
</evidence>
<dbReference type="Proteomes" id="UP000323067">
    <property type="component" value="Chromosome vi"/>
</dbReference>
<dbReference type="EMBL" id="CP023323">
    <property type="protein sequence ID" value="ATY60423.1"/>
    <property type="molecule type" value="Genomic_DNA"/>
</dbReference>
<evidence type="ECO:0000256" key="1">
    <source>
        <dbReference type="ARBA" id="ARBA00012513"/>
    </source>
</evidence>
<evidence type="ECO:0000313" key="11">
    <source>
        <dbReference type="Proteomes" id="UP000323067"/>
    </source>
</evidence>
<dbReference type="AlphaFoldDB" id="A0A2H4SBG8"/>
<dbReference type="EC" id="2.7.11.1" evidence="1"/>
<dbReference type="SUPFAM" id="SSF56112">
    <property type="entry name" value="Protein kinase-like (PK-like)"/>
    <property type="match status" value="1"/>
</dbReference>
<dbReference type="GO" id="GO:0004674">
    <property type="term" value="F:protein serine/threonine kinase activity"/>
    <property type="evidence" value="ECO:0007669"/>
    <property type="project" value="UniProtKB-KW"/>
</dbReference>
<sequence>MPLRLQMTKMVSSILNKPCSWFLPLEAQDAVLDVYAEPGDCLYRIRRGVGHHARVVYVEVFSTEFIPEDERTDGYFILKRLSCLDEWRHQWKTLVVATTESGLRVKADAFQPHCVSPDYVYDDYPKFDILKLKCDHNLKVRTWRCEHRGSVTYVKLARFDFEVAALEQEIKTYHLLRGSSLAPAMIGYVYEDTCDRVVGFITEQAVGPYPEVADHAACAAALQELHEKGIAHGDLNKYNIIMTSNGPKFIDFEVSSVRGEAADWEQLAQKETQEFYGRLSDESGLGAPWRLVQRDNDE</sequence>
<feature type="domain" description="RIO-type" evidence="9">
    <location>
        <begin position="224"/>
        <end position="253"/>
    </location>
</feature>